<feature type="binding site" evidence="5">
    <location>
        <position position="144"/>
    </location>
    <ligand>
        <name>ATP</name>
        <dbReference type="ChEBI" id="CHEBI:30616"/>
    </ligand>
</feature>
<dbReference type="NCBIfam" id="NF004675">
    <property type="entry name" value="PRK06019.1-1"/>
    <property type="match status" value="1"/>
</dbReference>
<dbReference type="Pfam" id="PF17769">
    <property type="entry name" value="PurK_C"/>
    <property type="match status" value="1"/>
</dbReference>
<dbReference type="GO" id="GO:0006189">
    <property type="term" value="P:'de novo' IMP biosynthetic process"/>
    <property type="evidence" value="ECO:0007669"/>
    <property type="project" value="UniProtKB-UniRule"/>
</dbReference>
<comment type="similarity">
    <text evidence="5 6">Belongs to the PurK/PurT family.</text>
</comment>
<dbReference type="AlphaFoldDB" id="A0A1I5HPF1"/>
<evidence type="ECO:0000256" key="6">
    <source>
        <dbReference type="RuleBase" id="RU361200"/>
    </source>
</evidence>
<dbReference type="SUPFAM" id="SSF56059">
    <property type="entry name" value="Glutathione synthetase ATP-binding domain-like"/>
    <property type="match status" value="1"/>
</dbReference>
<gene>
    <name evidence="5 6" type="primary">purK</name>
    <name evidence="9" type="ORF">SAMN04488056_10739</name>
</gene>
<dbReference type="FunFam" id="3.40.50.20:FF:000016">
    <property type="entry name" value="N5-carboxyaminoimidazole ribonucleotide synthase"/>
    <property type="match status" value="1"/>
</dbReference>
<dbReference type="HAMAP" id="MF_01928">
    <property type="entry name" value="PurK"/>
    <property type="match status" value="1"/>
</dbReference>
<dbReference type="UniPathway" id="UPA00074">
    <property type="reaction ID" value="UER00942"/>
</dbReference>
<feature type="binding site" evidence="5">
    <location>
        <begin position="179"/>
        <end position="182"/>
    </location>
    <ligand>
        <name>ATP</name>
        <dbReference type="ChEBI" id="CHEBI:30616"/>
    </ligand>
</feature>
<reference evidence="9 10" key="1">
    <citation type="submission" date="2016-10" db="EMBL/GenBank/DDBJ databases">
        <authorList>
            <person name="de Groot N.N."/>
        </authorList>
    </citation>
    <scope>NUCLEOTIDE SEQUENCE [LARGE SCALE GENOMIC DNA]</scope>
    <source>
        <strain evidence="9 10">CGMCC 1.9157</strain>
    </source>
</reference>
<feature type="compositionally biased region" description="Basic and acidic residues" evidence="7">
    <location>
        <begin position="338"/>
        <end position="347"/>
    </location>
</feature>
<dbReference type="EC" id="6.3.4.18" evidence="5 6"/>
<proteinExistence type="inferred from homology"/>
<organism evidence="9 10">
    <name type="scientific">Cohaesibacter marisflavi</name>
    <dbReference type="NCBI Taxonomy" id="655353"/>
    <lineage>
        <taxon>Bacteria</taxon>
        <taxon>Pseudomonadati</taxon>
        <taxon>Pseudomonadota</taxon>
        <taxon>Alphaproteobacteria</taxon>
        <taxon>Hyphomicrobiales</taxon>
        <taxon>Cohaesibacteraceae</taxon>
    </lineage>
</organism>
<feature type="binding site" evidence="5">
    <location>
        <begin position="267"/>
        <end position="268"/>
    </location>
    <ligand>
        <name>ATP</name>
        <dbReference type="ChEBI" id="CHEBI:30616"/>
    </ligand>
</feature>
<evidence type="ECO:0000259" key="8">
    <source>
        <dbReference type="PROSITE" id="PS50975"/>
    </source>
</evidence>
<dbReference type="FunFam" id="3.30.1490.20:FF:000015">
    <property type="entry name" value="N5-carboxyaminoimidazole ribonucleotide synthase"/>
    <property type="match status" value="1"/>
</dbReference>
<evidence type="ECO:0000256" key="3">
    <source>
        <dbReference type="ARBA" id="ARBA00022755"/>
    </source>
</evidence>
<comment type="catalytic activity">
    <reaction evidence="5 6">
        <text>5-amino-1-(5-phospho-beta-D-ribosyl)imidazole + hydrogencarbonate + ATP = 5-carboxyamino-1-(5-phospho-D-ribosyl)imidazole + ADP + phosphate + 2 H(+)</text>
        <dbReference type="Rhea" id="RHEA:19317"/>
        <dbReference type="ChEBI" id="CHEBI:15378"/>
        <dbReference type="ChEBI" id="CHEBI:17544"/>
        <dbReference type="ChEBI" id="CHEBI:30616"/>
        <dbReference type="ChEBI" id="CHEBI:43474"/>
        <dbReference type="ChEBI" id="CHEBI:58730"/>
        <dbReference type="ChEBI" id="CHEBI:137981"/>
        <dbReference type="ChEBI" id="CHEBI:456216"/>
        <dbReference type="EC" id="6.3.4.18"/>
    </reaction>
</comment>
<comment type="subunit">
    <text evidence="5 6">Homodimer.</text>
</comment>
<dbReference type="GO" id="GO:0034028">
    <property type="term" value="F:5-(carboxyamino)imidazole ribonucleotide synthase activity"/>
    <property type="evidence" value="ECO:0007669"/>
    <property type="project" value="UniProtKB-UniRule"/>
</dbReference>
<dbReference type="GO" id="GO:0005829">
    <property type="term" value="C:cytosol"/>
    <property type="evidence" value="ECO:0007669"/>
    <property type="project" value="TreeGrafter"/>
</dbReference>
<dbReference type="EMBL" id="FOVR01000007">
    <property type="protein sequence ID" value="SFO50019.1"/>
    <property type="molecule type" value="Genomic_DNA"/>
</dbReference>
<dbReference type="InterPro" id="IPR011054">
    <property type="entry name" value="Rudment_hybrid_motif"/>
</dbReference>
<dbReference type="RefSeq" id="WP_090073228.1">
    <property type="nucleotide sequence ID" value="NZ_FOVR01000007.1"/>
</dbReference>
<dbReference type="STRING" id="655353.SAMN04488056_10739"/>
<sequence length="360" mass="39819">MLNPGDTIGILGGGQLGRMMALAASQLGLKTHIYCPDPDSPAFDVTAYHTCADYEDEEALEAFAQSVQRVTYEFENIPAPTVEFLKKRLPVLPDDNVLKTSQDRLTEKKFFQSIDVKTANFRDIASQESLQEAVEAMGLPAMLKTRRFGYDGKGQVFLKKIEDVEGAFDAIGAQPAILESFVPFEREISVIAARNEKGQVVSYDIAENVHKNQILDTTTVPADISEGVAAEARKIGEKVAEALDYIGVLAVELFLLPETFERRLIANEMAPRVHNSGHWTESACLVSQFEQHIRAVAGWPLGDTTRHSDVVMTNLIGDDIERREELLTNPATSFHSYGKAETRDGRKMGHSNHIKPIKSS</sequence>
<evidence type="ECO:0000313" key="10">
    <source>
        <dbReference type="Proteomes" id="UP000199236"/>
    </source>
</evidence>
<dbReference type="InterPro" id="IPR013815">
    <property type="entry name" value="ATP_grasp_subdomain_1"/>
</dbReference>
<dbReference type="NCBIfam" id="TIGR01161">
    <property type="entry name" value="purK"/>
    <property type="match status" value="1"/>
</dbReference>
<dbReference type="Proteomes" id="UP000199236">
    <property type="component" value="Unassembled WGS sequence"/>
</dbReference>
<dbReference type="InterPro" id="IPR003135">
    <property type="entry name" value="ATP-grasp_carboxylate-amine"/>
</dbReference>
<dbReference type="Gene3D" id="3.40.50.20">
    <property type="match status" value="1"/>
</dbReference>
<evidence type="ECO:0000256" key="1">
    <source>
        <dbReference type="ARBA" id="ARBA00022598"/>
    </source>
</evidence>
<keyword evidence="1 5" id="KW-0436">Ligase</keyword>
<dbReference type="Pfam" id="PF22660">
    <property type="entry name" value="RS_preATP-grasp-like"/>
    <property type="match status" value="1"/>
</dbReference>
<dbReference type="InterPro" id="IPR054350">
    <property type="entry name" value="PurT/PurK_preATP-grasp"/>
</dbReference>
<dbReference type="InterPro" id="IPR011761">
    <property type="entry name" value="ATP-grasp"/>
</dbReference>
<keyword evidence="4 5" id="KW-0067">ATP-binding</keyword>
<accession>A0A1I5HPF1</accession>
<dbReference type="Gene3D" id="3.30.470.20">
    <property type="entry name" value="ATP-grasp fold, B domain"/>
    <property type="match status" value="1"/>
</dbReference>
<dbReference type="PANTHER" id="PTHR11609:SF5">
    <property type="entry name" value="PHOSPHORIBOSYLAMINOIMIDAZOLE CARBOXYLASE"/>
    <property type="match status" value="1"/>
</dbReference>
<protein>
    <recommendedName>
        <fullName evidence="5 6">N5-carboxyaminoimidazole ribonucleotide synthase</fullName>
        <shortName evidence="5 6">N5-CAIR synthase</shortName>
        <ecNumber evidence="5 6">6.3.4.18</ecNumber>
    </recommendedName>
    <alternativeName>
        <fullName evidence="5 6">5-(carboxyamino)imidazole ribonucleotide synthetase</fullName>
    </alternativeName>
</protein>
<dbReference type="GO" id="GO:0046872">
    <property type="term" value="F:metal ion binding"/>
    <property type="evidence" value="ECO:0007669"/>
    <property type="project" value="InterPro"/>
</dbReference>
<comment type="function">
    <text evidence="5">Catalyzes the ATP-dependent conversion of 5-aminoimidazole ribonucleotide (AIR) and HCO(3)(-) to N5-carboxyaminoimidazole ribonucleotide (N5-CAIR).</text>
</comment>
<feature type="binding site" evidence="5">
    <location>
        <position position="187"/>
    </location>
    <ligand>
        <name>ATP</name>
        <dbReference type="ChEBI" id="CHEBI:30616"/>
    </ligand>
</feature>
<dbReference type="NCBIfam" id="NF004679">
    <property type="entry name" value="PRK06019.1-5"/>
    <property type="match status" value="1"/>
</dbReference>
<dbReference type="GO" id="GO:0004638">
    <property type="term" value="F:phosphoribosylaminoimidazole carboxylase activity"/>
    <property type="evidence" value="ECO:0007669"/>
    <property type="project" value="InterPro"/>
</dbReference>
<name>A0A1I5HPF1_9HYPH</name>
<feature type="domain" description="ATP-grasp" evidence="8">
    <location>
        <begin position="108"/>
        <end position="297"/>
    </location>
</feature>
<dbReference type="SUPFAM" id="SSF51246">
    <property type="entry name" value="Rudiment single hybrid motif"/>
    <property type="match status" value="1"/>
</dbReference>
<evidence type="ECO:0000256" key="7">
    <source>
        <dbReference type="SAM" id="MobiDB-lite"/>
    </source>
</evidence>
<comment type="pathway">
    <text evidence="5 6">Purine metabolism; IMP biosynthesis via de novo pathway; 5-amino-1-(5-phospho-D-ribosyl)imidazole-4-carboxylate from 5-amino-1-(5-phospho-D-ribosyl)imidazole (N5-CAIR route): step 1/2.</text>
</comment>
<evidence type="ECO:0000256" key="2">
    <source>
        <dbReference type="ARBA" id="ARBA00022741"/>
    </source>
</evidence>
<dbReference type="OrthoDB" id="9804625at2"/>
<dbReference type="PROSITE" id="PS50975">
    <property type="entry name" value="ATP_GRASP"/>
    <property type="match status" value="1"/>
</dbReference>
<feature type="region of interest" description="Disordered" evidence="7">
    <location>
        <begin position="332"/>
        <end position="360"/>
    </location>
</feature>
<keyword evidence="2 5" id="KW-0547">Nucleotide-binding</keyword>
<dbReference type="InterPro" id="IPR016185">
    <property type="entry name" value="PreATP-grasp_dom_sf"/>
</dbReference>
<evidence type="ECO:0000256" key="4">
    <source>
        <dbReference type="ARBA" id="ARBA00022840"/>
    </source>
</evidence>
<dbReference type="NCBIfam" id="NF004676">
    <property type="entry name" value="PRK06019.1-2"/>
    <property type="match status" value="1"/>
</dbReference>
<dbReference type="InterPro" id="IPR005875">
    <property type="entry name" value="PurK"/>
</dbReference>
<feature type="binding site" evidence="5">
    <location>
        <position position="210"/>
    </location>
    <ligand>
        <name>ATP</name>
        <dbReference type="ChEBI" id="CHEBI:30616"/>
    </ligand>
</feature>
<feature type="compositionally biased region" description="Basic residues" evidence="7">
    <location>
        <begin position="348"/>
        <end position="360"/>
    </location>
</feature>
<evidence type="ECO:0000313" key="9">
    <source>
        <dbReference type="EMBL" id="SFO50019.1"/>
    </source>
</evidence>
<keyword evidence="10" id="KW-1185">Reference proteome</keyword>
<evidence type="ECO:0000256" key="5">
    <source>
        <dbReference type="HAMAP-Rule" id="MF_01928"/>
    </source>
</evidence>
<dbReference type="SUPFAM" id="SSF52440">
    <property type="entry name" value="PreATP-grasp domain"/>
    <property type="match status" value="1"/>
</dbReference>
<dbReference type="Gene3D" id="3.30.1490.20">
    <property type="entry name" value="ATP-grasp fold, A domain"/>
    <property type="match status" value="1"/>
</dbReference>
<dbReference type="GO" id="GO:0005524">
    <property type="term" value="F:ATP binding"/>
    <property type="evidence" value="ECO:0007669"/>
    <property type="project" value="UniProtKB-UniRule"/>
</dbReference>
<feature type="binding site" evidence="5">
    <location>
        <position position="104"/>
    </location>
    <ligand>
        <name>ATP</name>
        <dbReference type="ChEBI" id="CHEBI:30616"/>
    </ligand>
</feature>
<dbReference type="InterPro" id="IPR040686">
    <property type="entry name" value="PurK_C"/>
</dbReference>
<dbReference type="Pfam" id="PF02222">
    <property type="entry name" value="ATP-grasp"/>
    <property type="match status" value="1"/>
</dbReference>
<comment type="function">
    <text evidence="6">Catalyzes the ATP-dependent conversion of 5-aminoimidazole ribonucleotide (AIR) and HCO(3)- to N5-carboxyaminoimidazole ribonucleotide (N5-CAIR).</text>
</comment>
<keyword evidence="3 5" id="KW-0658">Purine biosynthesis</keyword>
<feature type="binding site" evidence="5">
    <location>
        <begin position="149"/>
        <end position="155"/>
    </location>
    <ligand>
        <name>ATP</name>
        <dbReference type="ChEBI" id="CHEBI:30616"/>
    </ligand>
</feature>
<dbReference type="PANTHER" id="PTHR11609">
    <property type="entry name" value="PURINE BIOSYNTHESIS PROTEIN 6/7, PUR6/7"/>
    <property type="match status" value="1"/>
</dbReference>